<keyword evidence="2 5" id="KW-0808">Transferase</keyword>
<dbReference type="Pfam" id="PF22458">
    <property type="entry name" value="RsmF-B_ferredox"/>
    <property type="match status" value="1"/>
</dbReference>
<feature type="active site" description="Nucleophile" evidence="5">
    <location>
        <position position="337"/>
    </location>
</feature>
<feature type="binding site" evidence="5">
    <location>
        <position position="284"/>
    </location>
    <ligand>
        <name>S-adenosyl-L-methionine</name>
        <dbReference type="ChEBI" id="CHEBI:59789"/>
    </ligand>
</feature>
<organism evidence="7 8">
    <name type="scientific">Mesobacterium hydrothermale</name>
    <dbReference type="NCBI Taxonomy" id="3111907"/>
    <lineage>
        <taxon>Bacteria</taxon>
        <taxon>Pseudomonadati</taxon>
        <taxon>Pseudomonadota</taxon>
        <taxon>Alphaproteobacteria</taxon>
        <taxon>Rhodobacterales</taxon>
        <taxon>Roseobacteraceae</taxon>
        <taxon>Mesobacterium</taxon>
    </lineage>
</organism>
<dbReference type="SUPFAM" id="SSF53335">
    <property type="entry name" value="S-adenosyl-L-methionine-dependent methyltransferases"/>
    <property type="match status" value="1"/>
</dbReference>
<keyword evidence="1 5" id="KW-0489">Methyltransferase</keyword>
<evidence type="ECO:0000256" key="1">
    <source>
        <dbReference type="ARBA" id="ARBA00022603"/>
    </source>
</evidence>
<proteinExistence type="inferred from homology"/>
<dbReference type="GO" id="GO:0008168">
    <property type="term" value="F:methyltransferase activity"/>
    <property type="evidence" value="ECO:0007669"/>
    <property type="project" value="UniProtKB-KW"/>
</dbReference>
<evidence type="ECO:0000259" key="6">
    <source>
        <dbReference type="PROSITE" id="PS51686"/>
    </source>
</evidence>
<dbReference type="PANTHER" id="PTHR22807">
    <property type="entry name" value="NOP2 YEAST -RELATED NOL1/NOP2/FMU SUN DOMAIN-CONTAINING"/>
    <property type="match status" value="1"/>
</dbReference>
<dbReference type="InterPro" id="IPR049560">
    <property type="entry name" value="MeTrfase_RsmB-F_NOP2_cat"/>
</dbReference>
<dbReference type="InterPro" id="IPR029063">
    <property type="entry name" value="SAM-dependent_MTases_sf"/>
</dbReference>
<evidence type="ECO:0000256" key="3">
    <source>
        <dbReference type="ARBA" id="ARBA00022691"/>
    </source>
</evidence>
<evidence type="ECO:0000256" key="2">
    <source>
        <dbReference type="ARBA" id="ARBA00022679"/>
    </source>
</evidence>
<evidence type="ECO:0000256" key="5">
    <source>
        <dbReference type="PROSITE-ProRule" id="PRU01023"/>
    </source>
</evidence>
<feature type="binding site" evidence="5">
    <location>
        <position position="248"/>
    </location>
    <ligand>
        <name>S-adenosyl-L-methionine</name>
        <dbReference type="ChEBI" id="CHEBI:59789"/>
    </ligand>
</feature>
<dbReference type="CDD" id="cd02440">
    <property type="entry name" value="AdoMet_MTases"/>
    <property type="match status" value="1"/>
</dbReference>
<comment type="caution">
    <text evidence="7">The sequence shown here is derived from an EMBL/GenBank/DDBJ whole genome shotgun (WGS) entry which is preliminary data.</text>
</comment>
<sequence>MTPAARHQAAIDILDQIAGGQAAEQALTRWARGARYAGSKDRAAVRDIVFAVLRARQSCAVLGGGTDGRALVLGLLRMSDTPPDEVFTGAGHAPAPLTEPERGRLAMAVHGLPADLPEWLVPDLQQSLAEMFPTYCETMRRRAPVFLRVNALKTTPDQALASLAAEGIACTPHPDLPGALRVDQNARKVAQSAAYRDGLVELQDAASQAIVAGLPLAPGSRVLDYCAGGGGKTLGLAAAVNGPVAAWDVDTHRMADLPARAARAGAEVTVLAQPEGPYDLILCDAPCSGSGTWRRAPEGKWRLTRAALDDLLAVQLSILTDAARRVAPGGALAYATCSVLTAENRGATERFLGTAPEWQVSRETTLLPGDWGDGFYLAVLTRR</sequence>
<dbReference type="GO" id="GO:0032259">
    <property type="term" value="P:methylation"/>
    <property type="evidence" value="ECO:0007669"/>
    <property type="project" value="UniProtKB-KW"/>
</dbReference>
<keyword evidence="4 5" id="KW-0694">RNA-binding</keyword>
<evidence type="ECO:0000313" key="8">
    <source>
        <dbReference type="Proteomes" id="UP001348149"/>
    </source>
</evidence>
<dbReference type="Pfam" id="PF01189">
    <property type="entry name" value="Methyltr_RsmB-F"/>
    <property type="match status" value="1"/>
</dbReference>
<dbReference type="InterPro" id="IPR054728">
    <property type="entry name" value="RsmB-like_ferredoxin"/>
</dbReference>
<dbReference type="EMBL" id="JAYLLH010000017">
    <property type="protein sequence ID" value="MEC3862134.1"/>
    <property type="molecule type" value="Genomic_DNA"/>
</dbReference>
<protein>
    <submittedName>
        <fullName evidence="7">RsmB/NOP family class I SAM-dependent RNA methyltransferase</fullName>
        <ecNumber evidence="7">2.1.1.-</ecNumber>
    </submittedName>
</protein>
<dbReference type="EC" id="2.1.1.-" evidence="7"/>
<evidence type="ECO:0000313" key="7">
    <source>
        <dbReference type="EMBL" id="MEC3862134.1"/>
    </source>
</evidence>
<dbReference type="Gene3D" id="3.40.50.150">
    <property type="entry name" value="Vaccinia Virus protein VP39"/>
    <property type="match status" value="1"/>
</dbReference>
<name>A0ABU6HJR3_9RHOB</name>
<comment type="similarity">
    <text evidence="5">Belongs to the class I-like SAM-binding methyltransferase superfamily. RsmB/NOP family.</text>
</comment>
<gene>
    <name evidence="7" type="ORF">VK792_12640</name>
</gene>
<dbReference type="Proteomes" id="UP001348149">
    <property type="component" value="Unassembled WGS sequence"/>
</dbReference>
<keyword evidence="8" id="KW-1185">Reference proteome</keyword>
<feature type="domain" description="SAM-dependent MTase RsmB/NOP-type" evidence="6">
    <location>
        <begin position="135"/>
        <end position="383"/>
    </location>
</feature>
<dbReference type="InterPro" id="IPR001678">
    <property type="entry name" value="MeTrfase_RsmB-F_NOP2_dom"/>
</dbReference>
<dbReference type="PRINTS" id="PR02008">
    <property type="entry name" value="RCMTFAMILY"/>
</dbReference>
<dbReference type="PANTHER" id="PTHR22807:SF53">
    <property type="entry name" value="RIBOSOMAL RNA SMALL SUBUNIT METHYLTRANSFERASE B-RELATED"/>
    <property type="match status" value="1"/>
</dbReference>
<accession>A0ABU6HJR3</accession>
<evidence type="ECO:0000256" key="4">
    <source>
        <dbReference type="ARBA" id="ARBA00022884"/>
    </source>
</evidence>
<dbReference type="PROSITE" id="PS51686">
    <property type="entry name" value="SAM_MT_RSMB_NOP"/>
    <property type="match status" value="1"/>
</dbReference>
<keyword evidence="3 5" id="KW-0949">S-adenosyl-L-methionine</keyword>
<reference evidence="7 8" key="1">
    <citation type="submission" date="2024-01" db="EMBL/GenBank/DDBJ databases">
        <title>Mesobacterium rodlantinim sp. nov., isolated from shallow sea hydrothermal systems off Kueishantao Island.</title>
        <authorList>
            <person name="Su Z."/>
            <person name="Tang K."/>
        </authorList>
    </citation>
    <scope>NUCLEOTIDE SEQUENCE [LARGE SCALE GENOMIC DNA]</scope>
    <source>
        <strain evidence="7 8">TK19101</strain>
    </source>
</reference>
<dbReference type="RefSeq" id="WP_326297872.1">
    <property type="nucleotide sequence ID" value="NZ_JAYLLH010000017.1"/>
</dbReference>
<comment type="caution">
    <text evidence="5">Lacks conserved residue(s) required for the propagation of feature annotation.</text>
</comment>
<dbReference type="InterPro" id="IPR023267">
    <property type="entry name" value="RCMT"/>
</dbReference>